<name>A0ABZ3C8Z9_9ACTN</name>
<dbReference type="RefSeq" id="WP_342372348.1">
    <property type="nucleotide sequence ID" value="NZ_CP115965.1"/>
</dbReference>
<proteinExistence type="predicted"/>
<accession>A0ABZ3C8Z9</accession>
<keyword evidence="1" id="KW-1133">Transmembrane helix</keyword>
<gene>
    <name evidence="2" type="ORF">PCC79_15390</name>
</gene>
<organism evidence="2 3">
    <name type="scientific">Propioniciclava soli</name>
    <dbReference type="NCBI Taxonomy" id="2775081"/>
    <lineage>
        <taxon>Bacteria</taxon>
        <taxon>Bacillati</taxon>
        <taxon>Actinomycetota</taxon>
        <taxon>Actinomycetes</taxon>
        <taxon>Propionibacteriales</taxon>
        <taxon>Propionibacteriaceae</taxon>
        <taxon>Propioniciclava</taxon>
    </lineage>
</organism>
<dbReference type="Proteomes" id="UP001434337">
    <property type="component" value="Chromosome"/>
</dbReference>
<keyword evidence="1" id="KW-0812">Transmembrane</keyword>
<evidence type="ECO:0008006" key="4">
    <source>
        <dbReference type="Google" id="ProtNLM"/>
    </source>
</evidence>
<evidence type="ECO:0000313" key="2">
    <source>
        <dbReference type="EMBL" id="WZW98252.1"/>
    </source>
</evidence>
<keyword evidence="3" id="KW-1185">Reference proteome</keyword>
<evidence type="ECO:0000256" key="1">
    <source>
        <dbReference type="SAM" id="Phobius"/>
    </source>
</evidence>
<protein>
    <recommendedName>
        <fullName evidence="4">PH domain-containing protein</fullName>
    </recommendedName>
</protein>
<dbReference type="EMBL" id="CP115965">
    <property type="protein sequence ID" value="WZW98252.1"/>
    <property type="molecule type" value="Genomic_DNA"/>
</dbReference>
<sequence length="148" mass="15605">MESTRHVLRPSPAIRAFGLAAALALAGAALTVGASAWGWPLAWGVVGLVVIVLALVLVALAWAAARRQQVTVELDNDGYRIVEPGGERSGAWAEVTRMTGAPGRLTLHHGDNERVHLVASPQRAEALDAVAADIAQRLDNSRGYTTLI</sequence>
<feature type="transmembrane region" description="Helical" evidence="1">
    <location>
        <begin position="41"/>
        <end position="65"/>
    </location>
</feature>
<evidence type="ECO:0000313" key="3">
    <source>
        <dbReference type="Proteomes" id="UP001434337"/>
    </source>
</evidence>
<reference evidence="2 3" key="1">
    <citation type="journal article" date="2023" name="Environ Microbiome">
        <title>A coral-associated actinobacterium mitigates coral bleaching under heat stress.</title>
        <authorList>
            <person name="Li J."/>
            <person name="Zou Y."/>
            <person name="Li Q."/>
            <person name="Zhang J."/>
            <person name="Bourne D.G."/>
            <person name="Lyu Y."/>
            <person name="Liu C."/>
            <person name="Zhang S."/>
        </authorList>
    </citation>
    <scope>NUCLEOTIDE SEQUENCE [LARGE SCALE GENOMIC DNA]</scope>
    <source>
        <strain evidence="2 3">SCSIO 13291</strain>
    </source>
</reference>
<keyword evidence="1" id="KW-0472">Membrane</keyword>